<organism evidence="1 2">
    <name type="scientific">Geomonas subterranea</name>
    <dbReference type="NCBI Taxonomy" id="2847989"/>
    <lineage>
        <taxon>Bacteria</taxon>
        <taxon>Pseudomonadati</taxon>
        <taxon>Thermodesulfobacteriota</taxon>
        <taxon>Desulfuromonadia</taxon>
        <taxon>Geobacterales</taxon>
        <taxon>Geobacteraceae</taxon>
        <taxon>Geomonas</taxon>
    </lineage>
</organism>
<reference evidence="1 2" key="1">
    <citation type="submission" date="2021-06" db="EMBL/GenBank/DDBJ databases">
        <title>Gemonas diversity in paddy soil.</title>
        <authorList>
            <person name="Liu G."/>
        </authorList>
    </citation>
    <scope>NUCLEOTIDE SEQUENCE [LARGE SCALE GENOMIC DNA]</scope>
    <source>
        <strain evidence="1 2">RG2</strain>
    </source>
</reference>
<evidence type="ECO:0000313" key="2">
    <source>
        <dbReference type="Proteomes" id="UP000683559"/>
    </source>
</evidence>
<dbReference type="EMBL" id="CP077683">
    <property type="protein sequence ID" value="QXE89736.1"/>
    <property type="molecule type" value="Genomic_DNA"/>
</dbReference>
<name>A0ABX8LCI4_9BACT</name>
<dbReference type="Proteomes" id="UP000683559">
    <property type="component" value="Chromosome"/>
</dbReference>
<keyword evidence="2" id="KW-1185">Reference proteome</keyword>
<protein>
    <submittedName>
        <fullName evidence="1">Uncharacterized protein</fullName>
    </submittedName>
</protein>
<evidence type="ECO:0000313" key="1">
    <source>
        <dbReference type="EMBL" id="QXE89736.1"/>
    </source>
</evidence>
<accession>A0ABX8LCI4</accession>
<dbReference type="RefSeq" id="WP_217286408.1">
    <property type="nucleotide sequence ID" value="NZ_CP077683.1"/>
</dbReference>
<gene>
    <name evidence="1" type="ORF">KP001_15020</name>
</gene>
<proteinExistence type="predicted"/>
<sequence>MIYKNLSHRSLLVLVTCLTSICILTFGMRGPDLSRPNRPKSKPRAYIEEQFKKSQETVAKKSLDQSPAELTASCEPVRDATSDAACHPVFQGVQVSPFLSELTRGPPAFAT</sequence>